<keyword evidence="3" id="KW-1185">Reference proteome</keyword>
<organism evidence="2 3">
    <name type="scientific">Byssothecium circinans</name>
    <dbReference type="NCBI Taxonomy" id="147558"/>
    <lineage>
        <taxon>Eukaryota</taxon>
        <taxon>Fungi</taxon>
        <taxon>Dikarya</taxon>
        <taxon>Ascomycota</taxon>
        <taxon>Pezizomycotina</taxon>
        <taxon>Dothideomycetes</taxon>
        <taxon>Pleosporomycetidae</taxon>
        <taxon>Pleosporales</taxon>
        <taxon>Massarineae</taxon>
        <taxon>Massarinaceae</taxon>
        <taxon>Byssothecium</taxon>
    </lineage>
</organism>
<evidence type="ECO:0000313" key="2">
    <source>
        <dbReference type="EMBL" id="KAF1959722.1"/>
    </source>
</evidence>
<evidence type="ECO:0000313" key="3">
    <source>
        <dbReference type="Proteomes" id="UP000800035"/>
    </source>
</evidence>
<protein>
    <recommendedName>
        <fullName evidence="1">F-box domain-containing protein</fullName>
    </recommendedName>
</protein>
<name>A0A6A5U775_9PLEO</name>
<sequence length="282" mass="31836">MSSQPIAKRRRLGDKINRLGNRAKPSTIEGTQTETAAQKALSITELLENIILSLSLADTLLNAQCVCNFWKNCIGGSVEIQKNCFAIPEIQADKDKCDKLLFEEFKHASIRDEVTALRRSFTKAAAHNRQPAAQKYYEDLRNFRSRWDNLVKEGSLTVRVCREAFANYQTSLTESCLHLLLFKAFSRKRGYLWTGYQDKIVLLTPIGSDAPFVQPFTSLFVKLLEDKPKENVWRAAAMSRPVATCFSVCSTRRSHGYVTIERQSGVTVGNVLQAIAKVRKLL</sequence>
<dbReference type="Pfam" id="PF00646">
    <property type="entry name" value="F-box"/>
    <property type="match status" value="1"/>
</dbReference>
<accession>A0A6A5U775</accession>
<dbReference type="Proteomes" id="UP000800035">
    <property type="component" value="Unassembled WGS sequence"/>
</dbReference>
<reference evidence="2" key="1">
    <citation type="journal article" date="2020" name="Stud. Mycol.">
        <title>101 Dothideomycetes genomes: a test case for predicting lifestyles and emergence of pathogens.</title>
        <authorList>
            <person name="Haridas S."/>
            <person name="Albert R."/>
            <person name="Binder M."/>
            <person name="Bloem J."/>
            <person name="Labutti K."/>
            <person name="Salamov A."/>
            <person name="Andreopoulos B."/>
            <person name="Baker S."/>
            <person name="Barry K."/>
            <person name="Bills G."/>
            <person name="Bluhm B."/>
            <person name="Cannon C."/>
            <person name="Castanera R."/>
            <person name="Culley D."/>
            <person name="Daum C."/>
            <person name="Ezra D."/>
            <person name="Gonzalez J."/>
            <person name="Henrissat B."/>
            <person name="Kuo A."/>
            <person name="Liang C."/>
            <person name="Lipzen A."/>
            <person name="Lutzoni F."/>
            <person name="Magnuson J."/>
            <person name="Mondo S."/>
            <person name="Nolan M."/>
            <person name="Ohm R."/>
            <person name="Pangilinan J."/>
            <person name="Park H.-J."/>
            <person name="Ramirez L."/>
            <person name="Alfaro M."/>
            <person name="Sun H."/>
            <person name="Tritt A."/>
            <person name="Yoshinaga Y."/>
            <person name="Zwiers L.-H."/>
            <person name="Turgeon B."/>
            <person name="Goodwin S."/>
            <person name="Spatafora J."/>
            <person name="Crous P."/>
            <person name="Grigoriev I."/>
        </authorList>
    </citation>
    <scope>NUCLEOTIDE SEQUENCE</scope>
    <source>
        <strain evidence="2">CBS 675.92</strain>
    </source>
</reference>
<dbReference type="AlphaFoldDB" id="A0A6A5U775"/>
<dbReference type="InterPro" id="IPR001810">
    <property type="entry name" value="F-box_dom"/>
</dbReference>
<evidence type="ECO:0000259" key="1">
    <source>
        <dbReference type="Pfam" id="PF00646"/>
    </source>
</evidence>
<proteinExistence type="predicted"/>
<gene>
    <name evidence="2" type="ORF">CC80DRAFT_545162</name>
</gene>
<feature type="domain" description="F-box" evidence="1">
    <location>
        <begin position="45"/>
        <end position="74"/>
    </location>
</feature>
<dbReference type="EMBL" id="ML976984">
    <property type="protein sequence ID" value="KAF1959722.1"/>
    <property type="molecule type" value="Genomic_DNA"/>
</dbReference>